<evidence type="ECO:0000313" key="2">
    <source>
        <dbReference type="EMBL" id="OGF25824.1"/>
    </source>
</evidence>
<proteinExistence type="predicted"/>
<sequence length="89" mass="9635">MKEDTRVGFVMAAEAGASLLAGIMIGLFFPWYLEIVSALVAFGLIGKIFEEKSDDSLLRLLNTLCCGPWVCILDALFVIGLLVGNLIVK</sequence>
<feature type="transmembrane region" description="Helical" evidence="1">
    <location>
        <begin position="61"/>
        <end position="88"/>
    </location>
</feature>
<gene>
    <name evidence="2" type="ORF">A2227_01375</name>
</gene>
<evidence type="ECO:0000313" key="3">
    <source>
        <dbReference type="Proteomes" id="UP000178367"/>
    </source>
</evidence>
<dbReference type="EMBL" id="MFGB01000020">
    <property type="protein sequence ID" value="OGF25824.1"/>
    <property type="molecule type" value="Genomic_DNA"/>
</dbReference>
<keyword evidence="1" id="KW-1133">Transmembrane helix</keyword>
<accession>A0A1F5SGM6</accession>
<protein>
    <submittedName>
        <fullName evidence="2">Uncharacterized protein</fullName>
    </submittedName>
</protein>
<name>A0A1F5SGM6_9BACT</name>
<dbReference type="AlphaFoldDB" id="A0A1F5SGM6"/>
<dbReference type="Proteomes" id="UP000178367">
    <property type="component" value="Unassembled WGS sequence"/>
</dbReference>
<comment type="caution">
    <text evidence="2">The sequence shown here is derived from an EMBL/GenBank/DDBJ whole genome shotgun (WGS) entry which is preliminary data.</text>
</comment>
<reference evidence="2 3" key="1">
    <citation type="journal article" date="2016" name="Nat. Commun.">
        <title>Thousands of microbial genomes shed light on interconnected biogeochemical processes in an aquifer system.</title>
        <authorList>
            <person name="Anantharaman K."/>
            <person name="Brown C.T."/>
            <person name="Hug L.A."/>
            <person name="Sharon I."/>
            <person name="Castelle C.J."/>
            <person name="Probst A.J."/>
            <person name="Thomas B.C."/>
            <person name="Singh A."/>
            <person name="Wilkins M.J."/>
            <person name="Karaoz U."/>
            <person name="Brodie E.L."/>
            <person name="Williams K.H."/>
            <person name="Hubbard S.S."/>
            <person name="Banfield J.F."/>
        </authorList>
    </citation>
    <scope>NUCLEOTIDE SEQUENCE [LARGE SCALE GENOMIC DNA]</scope>
</reference>
<evidence type="ECO:0000256" key="1">
    <source>
        <dbReference type="SAM" id="Phobius"/>
    </source>
</evidence>
<keyword evidence="1" id="KW-0812">Transmembrane</keyword>
<keyword evidence="1" id="KW-0472">Membrane</keyword>
<feature type="transmembrane region" description="Helical" evidence="1">
    <location>
        <begin position="7"/>
        <end position="25"/>
    </location>
</feature>
<organism evidence="2 3">
    <name type="scientific">Candidatus Falkowbacteria bacterium RIFOXYA2_FULL_47_19</name>
    <dbReference type="NCBI Taxonomy" id="1797994"/>
    <lineage>
        <taxon>Bacteria</taxon>
        <taxon>Candidatus Falkowiibacteriota</taxon>
    </lineage>
</organism>